<comment type="caution">
    <text evidence="2">The sequence shown here is derived from an EMBL/GenBank/DDBJ whole genome shotgun (WGS) entry which is preliminary data.</text>
</comment>
<dbReference type="InParanoid" id="A0A2P5F4R2"/>
<accession>A0A2P5F4R2</accession>
<evidence type="ECO:0000313" key="2">
    <source>
        <dbReference type="EMBL" id="PON92793.1"/>
    </source>
</evidence>
<reference evidence="3" key="1">
    <citation type="submission" date="2016-06" db="EMBL/GenBank/DDBJ databases">
        <title>Parallel loss of symbiosis genes in relatives of nitrogen-fixing non-legume Parasponia.</title>
        <authorList>
            <person name="Van Velzen R."/>
            <person name="Holmer R."/>
            <person name="Bu F."/>
            <person name="Rutten L."/>
            <person name="Van Zeijl A."/>
            <person name="Liu W."/>
            <person name="Santuari L."/>
            <person name="Cao Q."/>
            <person name="Sharma T."/>
            <person name="Shen D."/>
            <person name="Roswanjaya Y."/>
            <person name="Wardhani T."/>
            <person name="Kalhor M.S."/>
            <person name="Jansen J."/>
            <person name="Van den Hoogen J."/>
            <person name="Gungor B."/>
            <person name="Hartog M."/>
            <person name="Hontelez J."/>
            <person name="Verver J."/>
            <person name="Yang W.-C."/>
            <person name="Schijlen E."/>
            <person name="Repin R."/>
            <person name="Schilthuizen M."/>
            <person name="Schranz E."/>
            <person name="Heidstra R."/>
            <person name="Miyata K."/>
            <person name="Fedorova E."/>
            <person name="Kohlen W."/>
            <person name="Bisseling T."/>
            <person name="Smit S."/>
            <person name="Geurts R."/>
        </authorList>
    </citation>
    <scope>NUCLEOTIDE SEQUENCE [LARGE SCALE GENOMIC DNA]</scope>
    <source>
        <strain evidence="3">cv. RG33-2</strain>
    </source>
</reference>
<organism evidence="2 3">
    <name type="scientific">Trema orientale</name>
    <name type="common">Charcoal tree</name>
    <name type="synonym">Celtis orientalis</name>
    <dbReference type="NCBI Taxonomy" id="63057"/>
    <lineage>
        <taxon>Eukaryota</taxon>
        <taxon>Viridiplantae</taxon>
        <taxon>Streptophyta</taxon>
        <taxon>Embryophyta</taxon>
        <taxon>Tracheophyta</taxon>
        <taxon>Spermatophyta</taxon>
        <taxon>Magnoliopsida</taxon>
        <taxon>eudicotyledons</taxon>
        <taxon>Gunneridae</taxon>
        <taxon>Pentapetalae</taxon>
        <taxon>rosids</taxon>
        <taxon>fabids</taxon>
        <taxon>Rosales</taxon>
        <taxon>Cannabaceae</taxon>
        <taxon>Trema</taxon>
    </lineage>
</organism>
<evidence type="ECO:0000313" key="3">
    <source>
        <dbReference type="Proteomes" id="UP000237000"/>
    </source>
</evidence>
<gene>
    <name evidence="2" type="ORF">TorRG33x02_113910</name>
</gene>
<dbReference type="Proteomes" id="UP000237000">
    <property type="component" value="Unassembled WGS sequence"/>
</dbReference>
<name>A0A2P5F4R2_TREOI</name>
<proteinExistence type="predicted"/>
<sequence length="80" mass="8937">MKEDHIELFAFLFVWLGTLNCWAQVLSALLIRQINALAKRLDKHEVVSSSLFLKEDDDGSSSSSSTVIYAALPQPRTGQE</sequence>
<evidence type="ECO:0000256" key="1">
    <source>
        <dbReference type="SAM" id="MobiDB-lite"/>
    </source>
</evidence>
<dbReference type="EMBL" id="JXTC01000062">
    <property type="protein sequence ID" value="PON92793.1"/>
    <property type="molecule type" value="Genomic_DNA"/>
</dbReference>
<dbReference type="AlphaFoldDB" id="A0A2P5F4R2"/>
<keyword evidence="3" id="KW-1185">Reference proteome</keyword>
<feature type="region of interest" description="Disordered" evidence="1">
    <location>
        <begin position="54"/>
        <end position="80"/>
    </location>
</feature>
<protein>
    <submittedName>
        <fullName evidence="2">Uncharacterized protein</fullName>
    </submittedName>
</protein>